<dbReference type="EMBL" id="CAJNDS010000668">
    <property type="protein sequence ID" value="CAE7226708.1"/>
    <property type="molecule type" value="Genomic_DNA"/>
</dbReference>
<dbReference type="InterPro" id="IPR001828">
    <property type="entry name" value="ANF_lig-bd_rcpt"/>
</dbReference>
<feature type="domain" description="Tyrosine-protein kinase ephrin type A/B receptor-like" evidence="12">
    <location>
        <begin position="536"/>
        <end position="583"/>
    </location>
</feature>
<dbReference type="Gene3D" id="3.40.50.2300">
    <property type="match status" value="2"/>
</dbReference>
<dbReference type="PANTHER" id="PTHR10519">
    <property type="entry name" value="GABA-B RECEPTOR"/>
    <property type="match status" value="1"/>
</dbReference>
<keyword evidence="3 9" id="KW-1133">Transmembrane helix</keyword>
<feature type="transmembrane region" description="Helical" evidence="9">
    <location>
        <begin position="972"/>
        <end position="992"/>
    </location>
</feature>
<dbReference type="InterPro" id="IPR009030">
    <property type="entry name" value="Growth_fac_rcpt_cys_sf"/>
</dbReference>
<dbReference type="SUPFAM" id="SSF57184">
    <property type="entry name" value="Growth factor receptor domain"/>
    <property type="match status" value="2"/>
</dbReference>
<gene>
    <name evidence="13" type="primary">Gabbr2</name>
    <name evidence="13" type="ORF">SNAT2548_LOCUS8858</name>
</gene>
<dbReference type="OrthoDB" id="439917at2759"/>
<feature type="transmembrane region" description="Helical" evidence="9">
    <location>
        <begin position="770"/>
        <end position="795"/>
    </location>
</feature>
<evidence type="ECO:0000256" key="7">
    <source>
        <dbReference type="ARBA" id="ARBA00023180"/>
    </source>
</evidence>
<feature type="transmembrane region" description="Helical" evidence="9">
    <location>
        <begin position="739"/>
        <end position="758"/>
    </location>
</feature>
<feature type="transmembrane region" description="Helical" evidence="9">
    <location>
        <begin position="921"/>
        <end position="946"/>
    </location>
</feature>
<dbReference type="InterPro" id="IPR011641">
    <property type="entry name" value="Tyr-kin_ephrin_A/B_rcpt-like"/>
</dbReference>
<keyword evidence="10" id="KW-0732">Signal</keyword>
<evidence type="ECO:0000259" key="12">
    <source>
        <dbReference type="Pfam" id="PF07699"/>
    </source>
</evidence>
<keyword evidence="5 9" id="KW-0472">Membrane</keyword>
<dbReference type="AlphaFoldDB" id="A0A812KMQ5"/>
<dbReference type="SMART" id="SM01411">
    <property type="entry name" value="Ephrin_rec_like"/>
    <property type="match status" value="2"/>
</dbReference>
<evidence type="ECO:0000313" key="13">
    <source>
        <dbReference type="EMBL" id="CAE7226708.1"/>
    </source>
</evidence>
<keyword evidence="2 9" id="KW-0812">Transmembrane</keyword>
<keyword evidence="8" id="KW-0807">Transducer</keyword>
<evidence type="ECO:0000256" key="8">
    <source>
        <dbReference type="ARBA" id="ARBA00023224"/>
    </source>
</evidence>
<dbReference type="InterPro" id="IPR028082">
    <property type="entry name" value="Peripla_BP_I"/>
</dbReference>
<keyword evidence="4" id="KW-0297">G-protein coupled receptor</keyword>
<comment type="subcellular location">
    <subcellularLocation>
        <location evidence="1">Membrane</location>
    </subcellularLocation>
</comment>
<feature type="domain" description="Tyrosine-protein kinase ephrin type A/B receptor-like" evidence="12">
    <location>
        <begin position="586"/>
        <end position="634"/>
    </location>
</feature>
<evidence type="ECO:0000256" key="6">
    <source>
        <dbReference type="ARBA" id="ARBA00023170"/>
    </source>
</evidence>
<evidence type="ECO:0000256" key="4">
    <source>
        <dbReference type="ARBA" id="ARBA00023040"/>
    </source>
</evidence>
<name>A0A812KMQ5_9DINO</name>
<dbReference type="Pfam" id="PF01094">
    <property type="entry name" value="ANF_receptor"/>
    <property type="match status" value="1"/>
</dbReference>
<feature type="transmembrane region" description="Helical" evidence="9">
    <location>
        <begin position="1031"/>
        <end position="1052"/>
    </location>
</feature>
<proteinExistence type="predicted"/>
<dbReference type="Pfam" id="PF07699">
    <property type="entry name" value="Ephrin_rec_like"/>
    <property type="match status" value="2"/>
</dbReference>
<evidence type="ECO:0000256" key="9">
    <source>
        <dbReference type="SAM" id="Phobius"/>
    </source>
</evidence>
<organism evidence="13 14">
    <name type="scientific">Symbiodinium natans</name>
    <dbReference type="NCBI Taxonomy" id="878477"/>
    <lineage>
        <taxon>Eukaryota</taxon>
        <taxon>Sar</taxon>
        <taxon>Alveolata</taxon>
        <taxon>Dinophyceae</taxon>
        <taxon>Suessiales</taxon>
        <taxon>Symbiodiniaceae</taxon>
        <taxon>Symbiodinium</taxon>
    </lineage>
</organism>
<feature type="signal peptide" evidence="10">
    <location>
        <begin position="1"/>
        <end position="26"/>
    </location>
</feature>
<evidence type="ECO:0000256" key="1">
    <source>
        <dbReference type="ARBA" id="ARBA00004370"/>
    </source>
</evidence>
<evidence type="ECO:0000256" key="5">
    <source>
        <dbReference type="ARBA" id="ARBA00023136"/>
    </source>
</evidence>
<reference evidence="13" key="1">
    <citation type="submission" date="2021-02" db="EMBL/GenBank/DDBJ databases">
        <authorList>
            <person name="Dougan E. K."/>
            <person name="Rhodes N."/>
            <person name="Thang M."/>
            <person name="Chan C."/>
        </authorList>
    </citation>
    <scope>NUCLEOTIDE SEQUENCE</scope>
</reference>
<feature type="chain" id="PRO_5032513730" evidence="10">
    <location>
        <begin position="27"/>
        <end position="1123"/>
    </location>
</feature>
<dbReference type="InterPro" id="IPR002455">
    <property type="entry name" value="GPCR3_GABA-B"/>
</dbReference>
<dbReference type="GO" id="GO:0007214">
    <property type="term" value="P:gamma-aminobutyric acid signaling pathway"/>
    <property type="evidence" value="ECO:0007669"/>
    <property type="project" value="TreeGrafter"/>
</dbReference>
<accession>A0A812KMQ5</accession>
<evidence type="ECO:0000313" key="14">
    <source>
        <dbReference type="Proteomes" id="UP000604046"/>
    </source>
</evidence>
<dbReference type="PANTHER" id="PTHR10519:SF20">
    <property type="entry name" value="G-PROTEIN COUPLED RECEPTOR 156-RELATED"/>
    <property type="match status" value="1"/>
</dbReference>
<dbReference type="Gene3D" id="2.10.50.10">
    <property type="entry name" value="Tumor Necrosis Factor Receptor, subunit A, domain 2"/>
    <property type="match status" value="2"/>
</dbReference>
<feature type="transmembrane region" description="Helical" evidence="9">
    <location>
        <begin position="836"/>
        <end position="858"/>
    </location>
</feature>
<dbReference type="GO" id="GO:0004965">
    <property type="term" value="F:G protein-coupled GABA receptor activity"/>
    <property type="evidence" value="ECO:0007669"/>
    <property type="project" value="InterPro"/>
</dbReference>
<comment type="caution">
    <text evidence="13">The sequence shown here is derived from an EMBL/GenBank/DDBJ whole genome shotgun (WGS) entry which is preliminary data.</text>
</comment>
<sequence>MIGRLPKAARCRRWLLLIALALPAEALLCPALCPMATTDGHPAPCRYHSNNCIVPTIPNTTRVAMHELNIVVMNPYSGAAGDVATVSEPLLQAAAQEIEDSSFLPGYRLKVHVVDAECSAPIGIRRTIASLSASPPKHAVLGAVCSGTSEGVNDALYHYNVLQVSPSSVSVSLSDRTRFPYFTRVVPSYRFNVLALFDVLKMLNFRRVGIVHGARSISVLARDLLLELVQQDLDSGAYPWTVLLQAQVQDLDSASDAMDLVRSRDSRINMIALYEDDGAVLLCQAYIRGMLSPDYVWMLSSGWWLQNFAQLGAGTANCPCTAEELLRTGFGAMGFDMGPMMNTNDMHGLSGRRLSDIYSDYLADCSAFANGTGLCSVEVAGYTYDGLWHIAAILHGFLVEQNRSYHELNTEFSRESLYQLFLQQDYMGSTGRVRIFNSVEPTTSPPSHGDREGQILIRQITSISAQPFSHLGIWSSTGITWLADVVWSSTNSSQAISCSSGTCDMSTAFIPADRSNRCPAGTTWKNELGCDACPLGRFAAAGMDQCEPCRLGSFSNESGLAECRVCPAGSVGKAQGAEQCSICNEGFFMNESGSSQCRKCYEGTFADESGLTQCRECPAGRTTNFQGALDAQACTCNGDLWEGQCFRCGDATRFERGKCVTCQDGLHCEEGEAPVILPGFYATPDLPYDVYKCIPADKCPGPTPGACAGGRIGVPCTRCPDGLSFEDGICSPCGNLSTAGWVAAMLFGMLALVIGYYLMNSAATAKVSMLFATTCVLSMTITMLQSVGIVGMISFDWPSELSWIFDAMNLFLLDIDSLGFDCVAGNPINRYGFSVAALPCALLWIMVAGLISRVLPFIPHHRRFELSKTLSTMGQVIQVTFTIVSKTALEPMMCYSHPNGKQGLMKHNGIFCFESPEHTSMLILGLLLLCGLIAFYALAVFGTVFAPRAAKQGRATFLQSIRFLIARFRVDYWWYGTFMLPRGLMLSLSIVLAADYPYVQMLLIVLILELYMMVQLIVWPWKLPALNLFDGIVSVCLVMMMVCMGAFTPALPAELKESLTSVSIAIMVMMQVVVLAMVGVTVSAMIYRNAIGGSKESPLLALGKVPDTQAGTSAVFQQRACTR</sequence>
<dbReference type="Proteomes" id="UP000604046">
    <property type="component" value="Unassembled WGS sequence"/>
</dbReference>
<keyword evidence="7" id="KW-0325">Glycoprotein</keyword>
<feature type="transmembrane region" description="Helical" evidence="9">
    <location>
        <begin position="1064"/>
        <end position="1087"/>
    </location>
</feature>
<feature type="domain" description="Receptor ligand binding region" evidence="11">
    <location>
        <begin position="92"/>
        <end position="435"/>
    </location>
</feature>
<protein>
    <submittedName>
        <fullName evidence="13">Gabbr2 protein</fullName>
    </submittedName>
</protein>
<evidence type="ECO:0000256" key="10">
    <source>
        <dbReference type="SAM" id="SignalP"/>
    </source>
</evidence>
<keyword evidence="6" id="KW-0675">Receptor</keyword>
<dbReference type="GO" id="GO:0038039">
    <property type="term" value="C:G protein-coupled receptor heterodimeric complex"/>
    <property type="evidence" value="ECO:0007669"/>
    <property type="project" value="TreeGrafter"/>
</dbReference>
<dbReference type="SUPFAM" id="SSF53822">
    <property type="entry name" value="Periplasmic binding protein-like I"/>
    <property type="match status" value="1"/>
</dbReference>
<feature type="transmembrane region" description="Helical" evidence="9">
    <location>
        <begin position="998"/>
        <end position="1019"/>
    </location>
</feature>
<keyword evidence="14" id="KW-1185">Reference proteome</keyword>
<evidence type="ECO:0000256" key="3">
    <source>
        <dbReference type="ARBA" id="ARBA00022989"/>
    </source>
</evidence>
<evidence type="ECO:0000256" key="2">
    <source>
        <dbReference type="ARBA" id="ARBA00022692"/>
    </source>
</evidence>
<evidence type="ECO:0000259" key="11">
    <source>
        <dbReference type="Pfam" id="PF01094"/>
    </source>
</evidence>